<organism evidence="1 2">
    <name type="scientific">Heliorestis convoluta</name>
    <dbReference type="NCBI Taxonomy" id="356322"/>
    <lineage>
        <taxon>Bacteria</taxon>
        <taxon>Bacillati</taxon>
        <taxon>Bacillota</taxon>
        <taxon>Clostridia</taxon>
        <taxon>Eubacteriales</taxon>
        <taxon>Heliobacteriaceae</taxon>
        <taxon>Heliorestis</taxon>
    </lineage>
</organism>
<accession>A0A5Q2N408</accession>
<name>A0A5Q2N408_9FIRM</name>
<dbReference type="EMBL" id="CP045875">
    <property type="protein sequence ID" value="QGG48633.1"/>
    <property type="molecule type" value="Genomic_DNA"/>
</dbReference>
<reference evidence="2" key="1">
    <citation type="submission" date="2019-11" db="EMBL/GenBank/DDBJ databases">
        <title>Genome sequence of Heliorestis convoluta strain HH, an alkaliphilic and minimalistic phototrophic bacterium from a soda lake in Egypt.</title>
        <authorList>
            <person name="Dewey E.D."/>
            <person name="Stokes L.M."/>
            <person name="Burchell B.M."/>
            <person name="Shaffer K.N."/>
            <person name="Huntington A.M."/>
            <person name="Baker J.M."/>
            <person name="Nadendla S."/>
            <person name="Giglio M.G."/>
            <person name="Touchman J.W."/>
            <person name="Blankenship R.E."/>
            <person name="Madigan M.T."/>
            <person name="Sattley W.M."/>
        </authorList>
    </citation>
    <scope>NUCLEOTIDE SEQUENCE [LARGE SCALE GENOMIC DNA]</scope>
    <source>
        <strain evidence="2">HH</strain>
    </source>
</reference>
<evidence type="ECO:0000313" key="1">
    <source>
        <dbReference type="EMBL" id="QGG48633.1"/>
    </source>
</evidence>
<keyword evidence="2" id="KW-1185">Reference proteome</keyword>
<gene>
    <name evidence="1" type="ORF">FTV88_2540</name>
</gene>
<dbReference type="RefSeq" id="WP_153725766.1">
    <property type="nucleotide sequence ID" value="NZ_CP045875.1"/>
</dbReference>
<evidence type="ECO:0008006" key="3">
    <source>
        <dbReference type="Google" id="ProtNLM"/>
    </source>
</evidence>
<evidence type="ECO:0000313" key="2">
    <source>
        <dbReference type="Proteomes" id="UP000366051"/>
    </source>
</evidence>
<dbReference type="Pfam" id="PF19539">
    <property type="entry name" value="DUF6063"/>
    <property type="match status" value="1"/>
</dbReference>
<protein>
    <recommendedName>
        <fullName evidence="3">Non-ribosomal peptide synthetase module</fullName>
    </recommendedName>
</protein>
<dbReference type="AlphaFoldDB" id="A0A5Q2N408"/>
<sequence>MILYSHEQTEQTFRLLVQLLRQGQLNDQHPSFHDYRTSSEVRSLAEDFAKELDSVIIKTSDHLYLIPRSGQSPFALKNAWIKRDYLGTGATNVDLYMMYFAIIVFFGEFYDSYESPEATRDFLSLSDWMIKIRERLDTLKEQGREKLENLEGDTEWNWLAVIDYWDNLDDLKEKAKRQDSRQQSRLGFLKKVIRFLEDQGLAQSQGRNEFFITEKAKIIVQRYFMDREHNRDLLAFMYQYDQAKGENSPASHLQDTTDQSSV</sequence>
<proteinExistence type="predicted"/>
<dbReference type="KEGG" id="hcv:FTV88_2540"/>
<dbReference type="Proteomes" id="UP000366051">
    <property type="component" value="Chromosome"/>
</dbReference>
<dbReference type="OrthoDB" id="1888255at2"/>
<dbReference type="InterPro" id="IPR045707">
    <property type="entry name" value="DUF6063"/>
</dbReference>